<dbReference type="EMBL" id="GL945478">
    <property type="protein sequence ID" value="EGO00721.1"/>
    <property type="molecule type" value="Genomic_DNA"/>
</dbReference>
<organism evidence="2">
    <name type="scientific">Serpula lacrymans var. lacrymans (strain S7.3)</name>
    <name type="common">Dry rot fungus</name>
    <dbReference type="NCBI Taxonomy" id="936435"/>
    <lineage>
        <taxon>Eukaryota</taxon>
        <taxon>Fungi</taxon>
        <taxon>Dikarya</taxon>
        <taxon>Basidiomycota</taxon>
        <taxon>Agaricomycotina</taxon>
        <taxon>Agaricomycetes</taxon>
        <taxon>Agaricomycetidae</taxon>
        <taxon>Boletales</taxon>
        <taxon>Coniophorineae</taxon>
        <taxon>Serpulaceae</taxon>
        <taxon>Serpula</taxon>
    </lineage>
</organism>
<protein>
    <submittedName>
        <fullName evidence="1">Uncharacterized protein</fullName>
    </submittedName>
</protein>
<evidence type="ECO:0000313" key="2">
    <source>
        <dbReference type="Proteomes" id="UP000008063"/>
    </source>
</evidence>
<keyword evidence="2" id="KW-1185">Reference proteome</keyword>
<accession>F8PSA8</accession>
<dbReference type="Proteomes" id="UP000008063">
    <property type="component" value="Unassembled WGS sequence"/>
</dbReference>
<dbReference type="InParanoid" id="F8PSA8"/>
<reference evidence="2" key="1">
    <citation type="journal article" date="2011" name="Science">
        <title>The plant cell wall-decomposing machinery underlies the functional diversity of forest fungi.</title>
        <authorList>
            <person name="Eastwood D.C."/>
            <person name="Floudas D."/>
            <person name="Binder M."/>
            <person name="Majcherczyk A."/>
            <person name="Schneider P."/>
            <person name="Aerts A."/>
            <person name="Asiegbu F.O."/>
            <person name="Baker S.E."/>
            <person name="Barry K."/>
            <person name="Bendiksby M."/>
            <person name="Blumentritt M."/>
            <person name="Coutinho P.M."/>
            <person name="Cullen D."/>
            <person name="de Vries R.P."/>
            <person name="Gathman A."/>
            <person name="Goodell B."/>
            <person name="Henrissat B."/>
            <person name="Ihrmark K."/>
            <person name="Kauserud H."/>
            <person name="Kohler A."/>
            <person name="LaButti K."/>
            <person name="Lapidus A."/>
            <person name="Lavin J.L."/>
            <person name="Lee Y.-H."/>
            <person name="Lindquist E."/>
            <person name="Lilly W."/>
            <person name="Lucas S."/>
            <person name="Morin E."/>
            <person name="Murat C."/>
            <person name="Oguiza J.A."/>
            <person name="Park J."/>
            <person name="Pisabarro A.G."/>
            <person name="Riley R."/>
            <person name="Rosling A."/>
            <person name="Salamov A."/>
            <person name="Schmidt O."/>
            <person name="Schmutz J."/>
            <person name="Skrede I."/>
            <person name="Stenlid J."/>
            <person name="Wiebenga A."/>
            <person name="Xie X."/>
            <person name="Kuees U."/>
            <person name="Hibbett D.S."/>
            <person name="Hoffmeister D."/>
            <person name="Hoegberg N."/>
            <person name="Martin F."/>
            <person name="Grigoriev I.V."/>
            <person name="Watkinson S.C."/>
        </authorList>
    </citation>
    <scope>NUCLEOTIDE SEQUENCE [LARGE SCALE GENOMIC DNA]</scope>
    <source>
        <strain evidence="2">strain S7.3</strain>
    </source>
</reference>
<name>F8PSA8_SERL3</name>
<dbReference type="AlphaFoldDB" id="F8PSA8"/>
<evidence type="ECO:0000313" key="1">
    <source>
        <dbReference type="EMBL" id="EGO00721.1"/>
    </source>
</evidence>
<sequence>MTICIGGPTTGYNRKHRYTEDRQPVQVTIDDQARREVADRNRLAVYQGEIRYYRQTGI</sequence>
<proteinExistence type="predicted"/>
<dbReference type="HOGENOM" id="CLU_2980505_0_0_1"/>
<gene>
    <name evidence="1" type="ORF">SERLA73DRAFT_133731</name>
</gene>